<dbReference type="Pfam" id="PF00047">
    <property type="entry name" value="ig"/>
    <property type="match status" value="1"/>
</dbReference>
<accession>A0A673A924</accession>
<dbReference type="GO" id="GO:0002355">
    <property type="term" value="P:detection of tumor cell"/>
    <property type="evidence" value="ECO:0007669"/>
    <property type="project" value="TreeGrafter"/>
</dbReference>
<reference evidence="6" key="1">
    <citation type="submission" date="2019-06" db="EMBL/GenBank/DDBJ databases">
        <authorList>
            <consortium name="Wellcome Sanger Institute Data Sharing"/>
        </authorList>
    </citation>
    <scope>NUCLEOTIDE SEQUENCE [LARGE SCALE GENOMIC DNA]</scope>
</reference>
<dbReference type="InParanoid" id="A0A673A924"/>
<dbReference type="Proteomes" id="UP000472271">
    <property type="component" value="Chromosome 14"/>
</dbReference>
<feature type="transmembrane region" description="Helical" evidence="3">
    <location>
        <begin position="323"/>
        <end position="344"/>
    </location>
</feature>
<feature type="signal peptide" evidence="4">
    <location>
        <begin position="1"/>
        <end position="19"/>
    </location>
</feature>
<feature type="region of interest" description="Disordered" evidence="2">
    <location>
        <begin position="239"/>
        <end position="284"/>
    </location>
</feature>
<evidence type="ECO:0000256" key="1">
    <source>
        <dbReference type="ARBA" id="ARBA00023319"/>
    </source>
</evidence>
<organism evidence="6 7">
    <name type="scientific">Sphaeramia orbicularis</name>
    <name type="common">orbiculate cardinalfish</name>
    <dbReference type="NCBI Taxonomy" id="375764"/>
    <lineage>
        <taxon>Eukaryota</taxon>
        <taxon>Metazoa</taxon>
        <taxon>Chordata</taxon>
        <taxon>Craniata</taxon>
        <taxon>Vertebrata</taxon>
        <taxon>Euteleostomi</taxon>
        <taxon>Actinopterygii</taxon>
        <taxon>Neopterygii</taxon>
        <taxon>Teleostei</taxon>
        <taxon>Neoteleostei</taxon>
        <taxon>Acanthomorphata</taxon>
        <taxon>Gobiaria</taxon>
        <taxon>Kurtiformes</taxon>
        <taxon>Apogonoidei</taxon>
        <taxon>Apogonidae</taxon>
        <taxon>Apogoninae</taxon>
        <taxon>Sphaeramia</taxon>
    </lineage>
</organism>
<evidence type="ECO:0000313" key="7">
    <source>
        <dbReference type="Proteomes" id="UP000472271"/>
    </source>
</evidence>
<dbReference type="Ensembl" id="ENSSORT00005026847.1">
    <property type="protein sequence ID" value="ENSSORP00005026075.1"/>
    <property type="gene ID" value="ENSSORG00005012527.1"/>
</dbReference>
<proteinExistence type="predicted"/>
<name>A0A673A924_9TELE</name>
<dbReference type="SMART" id="SM00409">
    <property type="entry name" value="IG"/>
    <property type="match status" value="2"/>
</dbReference>
<feature type="region of interest" description="Disordered" evidence="2">
    <location>
        <begin position="416"/>
        <end position="442"/>
    </location>
</feature>
<dbReference type="Gene3D" id="2.60.40.10">
    <property type="entry name" value="Immunoglobulins"/>
    <property type="match status" value="2"/>
</dbReference>
<dbReference type="InterPro" id="IPR013151">
    <property type="entry name" value="Immunoglobulin_dom"/>
</dbReference>
<sequence>MELKLQLSVLMCLVQASLAEWQHVTVMKGHTLYLTCPLKGPLQDPVEWKNPDGVGDKRYSIIKLSESEFTISVSSVTFTDGGDYICTHYHPQAAQKVVQVTVLDHPKMEVAKHGGKFIVKCTAEANHHAPQLSWMLQNGPEFHGHAQVTRGDKTYVSTEVLYVHSVKTRVTLKCIARHQALHSKPLMNFVRIGEKTLVPHLITTTSSPTAPTQGSTEVTIMMTHGKTTLQITTVGVNGHTTETPSARSPSGTAAHVSTADSSTSVSPVSTSTWNHTDNNETSTAGWTSVSMTTQEIISLNSTEGNNTEIRNYQDGESKGNSSLLVFLVTCLIVGLLVVVIFIGIKLRRAHIAWKKENDDSDPSEVSNKSKSSQEERNAQAQRRRGIFNTAFTQYVVEEPTVITSVTNTAAMTTTEVVNTEQPSQPPRPAQSVDKSIVKETEL</sequence>
<dbReference type="GO" id="GO:0005102">
    <property type="term" value="F:signaling receptor binding"/>
    <property type="evidence" value="ECO:0007669"/>
    <property type="project" value="TreeGrafter"/>
</dbReference>
<dbReference type="InterPro" id="IPR036179">
    <property type="entry name" value="Ig-like_dom_sf"/>
</dbReference>
<dbReference type="InterPro" id="IPR013783">
    <property type="entry name" value="Ig-like_fold"/>
</dbReference>
<dbReference type="GO" id="GO:0005886">
    <property type="term" value="C:plasma membrane"/>
    <property type="evidence" value="ECO:0007669"/>
    <property type="project" value="TreeGrafter"/>
</dbReference>
<protein>
    <recommendedName>
        <fullName evidence="5">Ig-like domain-containing protein</fullName>
    </recommendedName>
</protein>
<reference evidence="6" key="2">
    <citation type="submission" date="2025-08" db="UniProtKB">
        <authorList>
            <consortium name="Ensembl"/>
        </authorList>
    </citation>
    <scope>IDENTIFICATION</scope>
</reference>
<feature type="compositionally biased region" description="Polar residues" evidence="2">
    <location>
        <begin position="273"/>
        <end position="284"/>
    </location>
</feature>
<feature type="compositionally biased region" description="Polar residues" evidence="2">
    <location>
        <begin position="239"/>
        <end position="251"/>
    </location>
</feature>
<evidence type="ECO:0000256" key="2">
    <source>
        <dbReference type="SAM" id="MobiDB-lite"/>
    </source>
</evidence>
<keyword evidence="3" id="KW-1133">Transmembrane helix</keyword>
<dbReference type="GO" id="GO:0002860">
    <property type="term" value="P:positive regulation of natural killer cell mediated cytotoxicity directed against tumor cell target"/>
    <property type="evidence" value="ECO:0007669"/>
    <property type="project" value="TreeGrafter"/>
</dbReference>
<dbReference type="SUPFAM" id="SSF48726">
    <property type="entry name" value="Immunoglobulin"/>
    <property type="match status" value="2"/>
</dbReference>
<dbReference type="PANTHER" id="PTHR47118">
    <property type="entry name" value="CYTOTOXIC AND REGULATORY T-CELL MOLECULE"/>
    <property type="match status" value="1"/>
</dbReference>
<dbReference type="PROSITE" id="PS50835">
    <property type="entry name" value="IG_LIKE"/>
    <property type="match status" value="1"/>
</dbReference>
<dbReference type="AlphaFoldDB" id="A0A673A924"/>
<feature type="region of interest" description="Disordered" evidence="2">
    <location>
        <begin position="356"/>
        <end position="381"/>
    </location>
</feature>
<feature type="compositionally biased region" description="Low complexity" evidence="2">
    <location>
        <begin position="252"/>
        <end position="272"/>
    </location>
</feature>
<feature type="domain" description="Ig-like" evidence="5">
    <location>
        <begin position="14"/>
        <end position="99"/>
    </location>
</feature>
<keyword evidence="4" id="KW-0732">Signal</keyword>
<keyword evidence="1" id="KW-0393">Immunoglobulin domain</keyword>
<dbReference type="PANTHER" id="PTHR47118:SF1">
    <property type="entry name" value="CYTOTOXIC AND REGULATORY T-CELL MOLECULE"/>
    <property type="match status" value="1"/>
</dbReference>
<evidence type="ECO:0000313" key="6">
    <source>
        <dbReference type="Ensembl" id="ENSSORP00005026075.1"/>
    </source>
</evidence>
<reference evidence="6" key="3">
    <citation type="submission" date="2025-09" db="UniProtKB">
        <authorList>
            <consortium name="Ensembl"/>
        </authorList>
    </citation>
    <scope>IDENTIFICATION</scope>
</reference>
<keyword evidence="7" id="KW-1185">Reference proteome</keyword>
<dbReference type="InterPro" id="IPR053096">
    <property type="entry name" value="CRTAM"/>
</dbReference>
<evidence type="ECO:0000256" key="3">
    <source>
        <dbReference type="SAM" id="Phobius"/>
    </source>
</evidence>
<feature type="chain" id="PRO_5025503765" description="Ig-like domain-containing protein" evidence="4">
    <location>
        <begin position="20"/>
        <end position="442"/>
    </location>
</feature>
<gene>
    <name evidence="6" type="primary">crtam</name>
</gene>
<dbReference type="InterPro" id="IPR003599">
    <property type="entry name" value="Ig_sub"/>
</dbReference>
<keyword evidence="3" id="KW-0812">Transmembrane</keyword>
<dbReference type="InterPro" id="IPR007110">
    <property type="entry name" value="Ig-like_dom"/>
</dbReference>
<evidence type="ECO:0000256" key="4">
    <source>
        <dbReference type="SAM" id="SignalP"/>
    </source>
</evidence>
<dbReference type="GO" id="GO:0008037">
    <property type="term" value="P:cell recognition"/>
    <property type="evidence" value="ECO:0007669"/>
    <property type="project" value="TreeGrafter"/>
</dbReference>
<evidence type="ECO:0000259" key="5">
    <source>
        <dbReference type="PROSITE" id="PS50835"/>
    </source>
</evidence>
<keyword evidence="3" id="KW-0472">Membrane</keyword>